<name>A0AAD6LAW6_9ROSI</name>
<protein>
    <submittedName>
        <fullName evidence="1">Uncharacterized protein</fullName>
    </submittedName>
</protein>
<dbReference type="EMBL" id="JAQIZT010000018">
    <property type="protein sequence ID" value="KAJ6957290.1"/>
    <property type="molecule type" value="Genomic_DNA"/>
</dbReference>
<organism evidence="1 2">
    <name type="scientific">Populus alba x Populus x berolinensis</name>
    <dbReference type="NCBI Taxonomy" id="444605"/>
    <lineage>
        <taxon>Eukaryota</taxon>
        <taxon>Viridiplantae</taxon>
        <taxon>Streptophyta</taxon>
        <taxon>Embryophyta</taxon>
        <taxon>Tracheophyta</taxon>
        <taxon>Spermatophyta</taxon>
        <taxon>Magnoliopsida</taxon>
        <taxon>eudicotyledons</taxon>
        <taxon>Gunneridae</taxon>
        <taxon>Pentapetalae</taxon>
        <taxon>rosids</taxon>
        <taxon>fabids</taxon>
        <taxon>Malpighiales</taxon>
        <taxon>Salicaceae</taxon>
        <taxon>Saliceae</taxon>
        <taxon>Populus</taxon>
    </lineage>
</organism>
<comment type="caution">
    <text evidence="1">The sequence shown here is derived from an EMBL/GenBank/DDBJ whole genome shotgun (WGS) entry which is preliminary data.</text>
</comment>
<proteinExistence type="predicted"/>
<sequence>MAAKPSSPLRNPWKKHALYLISTTSPNTIPNRDVKPFTEWGNGLFVTVLNVCDRSYKPWKVTQQRFRCLATTPDNNCVNMSKSFCKDCYKSSPAAVARTPEDSLLDSGSWGGERRLSLKN</sequence>
<evidence type="ECO:0000313" key="1">
    <source>
        <dbReference type="EMBL" id="KAJ6957290.1"/>
    </source>
</evidence>
<reference evidence="1 2" key="1">
    <citation type="journal article" date="2023" name="Mol. Ecol. Resour.">
        <title>Chromosome-level genome assembly of a triploid poplar Populus alba 'Berolinensis'.</title>
        <authorList>
            <person name="Chen S."/>
            <person name="Yu Y."/>
            <person name="Wang X."/>
            <person name="Wang S."/>
            <person name="Zhang T."/>
            <person name="Zhou Y."/>
            <person name="He R."/>
            <person name="Meng N."/>
            <person name="Wang Y."/>
            <person name="Liu W."/>
            <person name="Liu Z."/>
            <person name="Liu J."/>
            <person name="Guo Q."/>
            <person name="Huang H."/>
            <person name="Sederoff R.R."/>
            <person name="Wang G."/>
            <person name="Qu G."/>
            <person name="Chen S."/>
        </authorList>
    </citation>
    <scope>NUCLEOTIDE SEQUENCE [LARGE SCALE GENOMIC DNA]</scope>
    <source>
        <strain evidence="1">SC-2020</strain>
    </source>
</reference>
<dbReference type="AlphaFoldDB" id="A0AAD6LAW6"/>
<evidence type="ECO:0000313" key="2">
    <source>
        <dbReference type="Proteomes" id="UP001164929"/>
    </source>
</evidence>
<dbReference type="Proteomes" id="UP001164929">
    <property type="component" value="Chromosome 18"/>
</dbReference>
<gene>
    <name evidence="1" type="ORF">NC653_039277</name>
</gene>
<accession>A0AAD6LAW6</accession>
<keyword evidence="2" id="KW-1185">Reference proteome</keyword>